<feature type="domain" description="D-alanyl-D-alanine carboxypeptidase-like core" evidence="3">
    <location>
        <begin position="281"/>
        <end position="409"/>
    </location>
</feature>
<keyword evidence="2" id="KW-1133">Transmembrane helix</keyword>
<feature type="region of interest" description="Disordered" evidence="1">
    <location>
        <begin position="1"/>
        <end position="53"/>
    </location>
</feature>
<accession>A0ABP7FYB7</accession>
<dbReference type="PANTHER" id="PTHR34385">
    <property type="entry name" value="D-ALANYL-D-ALANINE CARBOXYPEPTIDASE"/>
    <property type="match status" value="1"/>
</dbReference>
<dbReference type="Gene3D" id="3.30.1380.10">
    <property type="match status" value="1"/>
</dbReference>
<evidence type="ECO:0000256" key="2">
    <source>
        <dbReference type="SAM" id="Phobius"/>
    </source>
</evidence>
<dbReference type="Pfam" id="PF02557">
    <property type="entry name" value="VanY"/>
    <property type="match status" value="1"/>
</dbReference>
<comment type="caution">
    <text evidence="4">The sequence shown here is derived from an EMBL/GenBank/DDBJ whole genome shotgun (WGS) entry which is preliminary data.</text>
</comment>
<dbReference type="EMBL" id="BAABAF010000001">
    <property type="protein sequence ID" value="GAA3751561.1"/>
    <property type="molecule type" value="Genomic_DNA"/>
</dbReference>
<dbReference type="InterPro" id="IPR052179">
    <property type="entry name" value="DD-CPase-like"/>
</dbReference>
<dbReference type="CDD" id="cd14852">
    <property type="entry name" value="LD-carboxypeptidase"/>
    <property type="match status" value="1"/>
</dbReference>
<evidence type="ECO:0000313" key="5">
    <source>
        <dbReference type="Proteomes" id="UP001500540"/>
    </source>
</evidence>
<feature type="transmembrane region" description="Helical" evidence="2">
    <location>
        <begin position="122"/>
        <end position="142"/>
    </location>
</feature>
<dbReference type="RefSeq" id="WP_344779412.1">
    <property type="nucleotide sequence ID" value="NZ_BAABAF010000001.1"/>
</dbReference>
<keyword evidence="2" id="KW-0812">Transmembrane</keyword>
<feature type="compositionally biased region" description="Low complexity" evidence="1">
    <location>
        <begin position="1"/>
        <end position="18"/>
    </location>
</feature>
<dbReference type="SUPFAM" id="SSF55166">
    <property type="entry name" value="Hedgehog/DD-peptidase"/>
    <property type="match status" value="1"/>
</dbReference>
<dbReference type="InterPro" id="IPR003709">
    <property type="entry name" value="VanY-like_core_dom"/>
</dbReference>
<sequence>MTVSDPHSAAHAPAPLTRRALRTLRDRSVATDPVQAAGSDAAWRAGHEDPAPTLPLELDALRRADAAVDAPAHPPIFKPPPPPRHSRPTPATAAIPVPLIEAGESAAARHARRRPIGWGSRLAIAAASLLVVTGGAAVAAWAGSTPEPAPQTLASADITGSQVQPFEAASTPAATRGTMSVTDPAVRLPRAAAPASLALCDTPAFATALASGDDAAAIAAAGGGAQFRIAVATGAAPCVSLADPARTWVLIDKLRPFHPLRYAPSPLKLPADLRSVEGSPLRVDAADALTRMVRAAASAGAGQIALESGYRSYQTQEGSYGRQVGMRGTAKADLVSARPGYSEHQTGLAGDMVACTDGRCGTLDDLAGSAQGHWIVQHAWQYGWIVRYQKGQTGVTGYLPEPWHLRYIGTDLAKAYHDGGFHTLEEFFGLPPAPDYAD</sequence>
<dbReference type="InterPro" id="IPR058193">
    <property type="entry name" value="VanY/YodJ_core_dom"/>
</dbReference>
<keyword evidence="5" id="KW-1185">Reference proteome</keyword>
<gene>
    <name evidence="4" type="ORF">GCM10022240_00920</name>
</gene>
<dbReference type="Proteomes" id="UP001500540">
    <property type="component" value="Unassembled WGS sequence"/>
</dbReference>
<name>A0ABP7FYB7_9MICO</name>
<evidence type="ECO:0000313" key="4">
    <source>
        <dbReference type="EMBL" id="GAA3751561.1"/>
    </source>
</evidence>
<dbReference type="InterPro" id="IPR009045">
    <property type="entry name" value="Zn_M74/Hedgehog-like"/>
</dbReference>
<proteinExistence type="predicted"/>
<evidence type="ECO:0000259" key="3">
    <source>
        <dbReference type="Pfam" id="PF02557"/>
    </source>
</evidence>
<dbReference type="PANTHER" id="PTHR34385:SF1">
    <property type="entry name" value="PEPTIDOGLYCAN L-ALANYL-D-GLUTAMATE ENDOPEPTIDASE CWLK"/>
    <property type="match status" value="1"/>
</dbReference>
<organism evidence="4 5">
    <name type="scientific">Microbacterium kribbense</name>
    <dbReference type="NCBI Taxonomy" id="433645"/>
    <lineage>
        <taxon>Bacteria</taxon>
        <taxon>Bacillati</taxon>
        <taxon>Actinomycetota</taxon>
        <taxon>Actinomycetes</taxon>
        <taxon>Micrococcales</taxon>
        <taxon>Microbacteriaceae</taxon>
        <taxon>Microbacterium</taxon>
    </lineage>
</organism>
<protein>
    <recommendedName>
        <fullName evidence="3">D-alanyl-D-alanine carboxypeptidase-like core domain-containing protein</fullName>
    </recommendedName>
</protein>
<evidence type="ECO:0000256" key="1">
    <source>
        <dbReference type="SAM" id="MobiDB-lite"/>
    </source>
</evidence>
<reference evidence="5" key="1">
    <citation type="journal article" date="2019" name="Int. J. Syst. Evol. Microbiol.">
        <title>The Global Catalogue of Microorganisms (GCM) 10K type strain sequencing project: providing services to taxonomists for standard genome sequencing and annotation.</title>
        <authorList>
            <consortium name="The Broad Institute Genomics Platform"/>
            <consortium name="The Broad Institute Genome Sequencing Center for Infectious Disease"/>
            <person name="Wu L."/>
            <person name="Ma J."/>
        </authorList>
    </citation>
    <scope>NUCLEOTIDE SEQUENCE [LARGE SCALE GENOMIC DNA]</scope>
    <source>
        <strain evidence="5">JCM 16950</strain>
    </source>
</reference>
<keyword evidence="2" id="KW-0472">Membrane</keyword>